<sequence length="273" mass="31637">MKFILVNLLILISCSLSAAENFLQIRYPGPANDYVTELILLALEKSGHAFKSTPVLNLPSQKRVFFMLGKNKELDLIWTVTSVEREKQALAIKIPIDKGLLGYRIALIKKENPDLFKHAKFTSDLRKTLFGLGFDWPDLEIFRKNDIPSLSFHKNSQQVNMLKNKRFDAIPMGLLEVNDSLIEKGLVYDQHMVMYYPSAVYFFVDKNNLKLYEALKEGLKTALKDGSWQILFDKHFAKTIERVQLKKRTLIRLKNPLLPRTAPTDIPEYWYEQ</sequence>
<feature type="chain" id="PRO_5011486823" evidence="1">
    <location>
        <begin position="19"/>
        <end position="273"/>
    </location>
</feature>
<gene>
    <name evidence="2" type="ORF">SAMN02745724_02998</name>
</gene>
<dbReference type="STRING" id="1123010.SAMN02745724_02998"/>
<dbReference type="Gene3D" id="3.40.190.10">
    <property type="entry name" value="Periplasmic binding protein-like II"/>
    <property type="match status" value="1"/>
</dbReference>
<evidence type="ECO:0000313" key="3">
    <source>
        <dbReference type="Proteomes" id="UP000198862"/>
    </source>
</evidence>
<feature type="signal peptide" evidence="1">
    <location>
        <begin position="1"/>
        <end position="18"/>
    </location>
</feature>
<evidence type="ECO:0000313" key="2">
    <source>
        <dbReference type="EMBL" id="SFC94442.1"/>
    </source>
</evidence>
<proteinExistence type="predicted"/>
<keyword evidence="3" id="KW-1185">Reference proteome</keyword>
<dbReference type="RefSeq" id="WP_091985719.1">
    <property type="nucleotide sequence ID" value="NZ_FOLO01000024.1"/>
</dbReference>
<dbReference type="EMBL" id="FOLO01000024">
    <property type="protein sequence ID" value="SFC94442.1"/>
    <property type="molecule type" value="Genomic_DNA"/>
</dbReference>
<dbReference type="Proteomes" id="UP000198862">
    <property type="component" value="Unassembled WGS sequence"/>
</dbReference>
<dbReference type="OrthoDB" id="547680at2"/>
<dbReference type="SUPFAM" id="SSF53850">
    <property type="entry name" value="Periplasmic binding protein-like II"/>
    <property type="match status" value="1"/>
</dbReference>
<reference evidence="2 3" key="1">
    <citation type="submission" date="2016-10" db="EMBL/GenBank/DDBJ databases">
        <authorList>
            <person name="de Groot N.N."/>
        </authorList>
    </citation>
    <scope>NUCLEOTIDE SEQUENCE [LARGE SCALE GENOMIC DNA]</scope>
    <source>
        <strain evidence="2 3">DSM 6059</strain>
    </source>
</reference>
<name>A0A1I1NB17_9GAMM</name>
<keyword evidence="1" id="KW-0732">Signal</keyword>
<protein>
    <submittedName>
        <fullName evidence="2">Extracellular solute-binding protein, family 3</fullName>
    </submittedName>
</protein>
<dbReference type="AlphaFoldDB" id="A0A1I1NB17"/>
<organism evidence="2 3">
    <name type="scientific">Pseudoalteromonas denitrificans DSM 6059</name>
    <dbReference type="NCBI Taxonomy" id="1123010"/>
    <lineage>
        <taxon>Bacteria</taxon>
        <taxon>Pseudomonadati</taxon>
        <taxon>Pseudomonadota</taxon>
        <taxon>Gammaproteobacteria</taxon>
        <taxon>Alteromonadales</taxon>
        <taxon>Pseudoalteromonadaceae</taxon>
        <taxon>Pseudoalteromonas</taxon>
    </lineage>
</organism>
<evidence type="ECO:0000256" key="1">
    <source>
        <dbReference type="SAM" id="SignalP"/>
    </source>
</evidence>
<accession>A0A1I1NB17</accession>